<reference evidence="9" key="1">
    <citation type="submission" date="2023-01" db="EMBL/GenBank/DDBJ databases">
        <authorList>
            <person name="Van Ghelder C."/>
            <person name="Rancurel C."/>
        </authorList>
    </citation>
    <scope>NUCLEOTIDE SEQUENCE</scope>
    <source>
        <strain evidence="9">CNCM I-4278</strain>
    </source>
</reference>
<evidence type="ECO:0000313" key="10">
    <source>
        <dbReference type="Proteomes" id="UP001152607"/>
    </source>
</evidence>
<dbReference type="InterPro" id="IPR036259">
    <property type="entry name" value="MFS_trans_sf"/>
</dbReference>
<dbReference type="SUPFAM" id="SSF103473">
    <property type="entry name" value="MFS general substrate transporter"/>
    <property type="match status" value="1"/>
</dbReference>
<comment type="subcellular location">
    <subcellularLocation>
        <location evidence="1">Membrane</location>
        <topology evidence="1">Multi-pass membrane protein</topology>
    </subcellularLocation>
</comment>
<dbReference type="EMBL" id="CAOQHR010000006">
    <property type="protein sequence ID" value="CAI6336303.1"/>
    <property type="molecule type" value="Genomic_DNA"/>
</dbReference>
<accession>A0A9W4XLS3</accession>
<evidence type="ECO:0000256" key="2">
    <source>
        <dbReference type="ARBA" id="ARBA00022448"/>
    </source>
</evidence>
<feature type="transmembrane region" description="Helical" evidence="7">
    <location>
        <begin position="175"/>
        <end position="194"/>
    </location>
</feature>
<dbReference type="GO" id="GO:0016020">
    <property type="term" value="C:membrane"/>
    <property type="evidence" value="ECO:0007669"/>
    <property type="project" value="UniProtKB-SubCell"/>
</dbReference>
<name>A0A9W4XLS3_9PLEO</name>
<feature type="domain" description="Major facilitator superfamily (MFS) profile" evidence="8">
    <location>
        <begin position="78"/>
        <end position="506"/>
    </location>
</feature>
<feature type="transmembrane region" description="Helical" evidence="7">
    <location>
        <begin position="448"/>
        <end position="469"/>
    </location>
</feature>
<feature type="transmembrane region" description="Helical" evidence="7">
    <location>
        <begin position="327"/>
        <end position="345"/>
    </location>
</feature>
<keyword evidence="3 7" id="KW-0812">Transmembrane</keyword>
<sequence length="515" mass="55716">MVDYGTFGSGSNPSIPEQASADQTSVYSDDGVRPSSAVTTSENAAPNILQAPPLVAIMSQTCRSKTEARILRKIDTRLLPMIILMYIMNYLDRNNIAAVRFAGLQEELSLSSREYQTIVSVLFIGYLLMQVPSNLFLQKSGRPAIYLPTCMVIWGVISALTGTCRNFGGLVTCRFLLGFVEAAYFPGCLFYLSSWYTRKELGFRTAVLYSGSLLSGAFGGLVTAGITGNMDYSHGLRAWRWVFLIEGAITIAIALIAFSILPNLPHTTTSTSTSWLTEEERQLAIYRLQEDIASSSPSSTISSISPSKPTPFFKGFTIALSDQKTHLLTLLLTAQVSTASITLFFPTIVATLSLPPIQTLLLTSPPYLLAVLSTLLTARHADRTGSRVLPITLPLLLATFSFILAGSTTALVPRYIAMCVMVPGVYSGYPVALAWISNCIPHPPEKRAAALAWVNAVANASSVFASFLYEQPPEGGQPDLTRPLAVDCATALVAVAAAFAVRRVLRREGRRVVEG</sequence>
<evidence type="ECO:0000256" key="7">
    <source>
        <dbReference type="SAM" id="Phobius"/>
    </source>
</evidence>
<feature type="transmembrane region" description="Helical" evidence="7">
    <location>
        <begin position="238"/>
        <end position="261"/>
    </location>
</feature>
<feature type="region of interest" description="Disordered" evidence="6">
    <location>
        <begin position="1"/>
        <end position="41"/>
    </location>
</feature>
<feature type="transmembrane region" description="Helical" evidence="7">
    <location>
        <begin position="144"/>
        <end position="163"/>
    </location>
</feature>
<feature type="transmembrane region" description="Helical" evidence="7">
    <location>
        <begin position="118"/>
        <end position="137"/>
    </location>
</feature>
<dbReference type="InterPro" id="IPR020846">
    <property type="entry name" value="MFS_dom"/>
</dbReference>
<keyword evidence="5 7" id="KW-0472">Membrane</keyword>
<dbReference type="PROSITE" id="PS50850">
    <property type="entry name" value="MFS"/>
    <property type="match status" value="1"/>
</dbReference>
<evidence type="ECO:0000256" key="5">
    <source>
        <dbReference type="ARBA" id="ARBA00023136"/>
    </source>
</evidence>
<evidence type="ECO:0000259" key="8">
    <source>
        <dbReference type="PROSITE" id="PS50850"/>
    </source>
</evidence>
<comment type="caution">
    <text evidence="9">The sequence shown here is derived from an EMBL/GenBank/DDBJ whole genome shotgun (WGS) entry which is preliminary data.</text>
</comment>
<organism evidence="9 10">
    <name type="scientific">Periconia digitata</name>
    <dbReference type="NCBI Taxonomy" id="1303443"/>
    <lineage>
        <taxon>Eukaryota</taxon>
        <taxon>Fungi</taxon>
        <taxon>Dikarya</taxon>
        <taxon>Ascomycota</taxon>
        <taxon>Pezizomycotina</taxon>
        <taxon>Dothideomycetes</taxon>
        <taxon>Pleosporomycetidae</taxon>
        <taxon>Pleosporales</taxon>
        <taxon>Massarineae</taxon>
        <taxon>Periconiaceae</taxon>
        <taxon>Periconia</taxon>
    </lineage>
</organism>
<evidence type="ECO:0000256" key="3">
    <source>
        <dbReference type="ARBA" id="ARBA00022692"/>
    </source>
</evidence>
<feature type="transmembrane region" description="Helical" evidence="7">
    <location>
        <begin position="388"/>
        <end position="409"/>
    </location>
</feature>
<dbReference type="Proteomes" id="UP001152607">
    <property type="component" value="Unassembled WGS sequence"/>
</dbReference>
<keyword evidence="4 7" id="KW-1133">Transmembrane helix</keyword>
<dbReference type="AlphaFoldDB" id="A0A9W4XLS3"/>
<dbReference type="Gene3D" id="1.20.1250.20">
    <property type="entry name" value="MFS general substrate transporter like domains"/>
    <property type="match status" value="2"/>
</dbReference>
<feature type="transmembrane region" description="Helical" evidence="7">
    <location>
        <begin position="415"/>
        <end position="436"/>
    </location>
</feature>
<evidence type="ECO:0000256" key="1">
    <source>
        <dbReference type="ARBA" id="ARBA00004141"/>
    </source>
</evidence>
<feature type="transmembrane region" description="Helical" evidence="7">
    <location>
        <begin position="357"/>
        <end position="376"/>
    </location>
</feature>
<evidence type="ECO:0000256" key="4">
    <source>
        <dbReference type="ARBA" id="ARBA00022989"/>
    </source>
</evidence>
<dbReference type="PANTHER" id="PTHR43791:SF92">
    <property type="entry name" value="AGL026WP"/>
    <property type="match status" value="1"/>
</dbReference>
<dbReference type="Pfam" id="PF07690">
    <property type="entry name" value="MFS_1"/>
    <property type="match status" value="1"/>
</dbReference>
<protein>
    <recommendedName>
        <fullName evidence="8">Major facilitator superfamily (MFS) profile domain-containing protein</fullName>
    </recommendedName>
</protein>
<keyword evidence="10" id="KW-1185">Reference proteome</keyword>
<feature type="transmembrane region" description="Helical" evidence="7">
    <location>
        <begin position="481"/>
        <end position="501"/>
    </location>
</feature>
<keyword evidence="2" id="KW-0813">Transport</keyword>
<evidence type="ECO:0000256" key="6">
    <source>
        <dbReference type="SAM" id="MobiDB-lite"/>
    </source>
</evidence>
<feature type="compositionally biased region" description="Polar residues" evidence="6">
    <location>
        <begin position="9"/>
        <end position="27"/>
    </location>
</feature>
<dbReference type="OrthoDB" id="2250022at2759"/>
<evidence type="ECO:0000313" key="9">
    <source>
        <dbReference type="EMBL" id="CAI6336303.1"/>
    </source>
</evidence>
<dbReference type="InterPro" id="IPR011701">
    <property type="entry name" value="MFS"/>
</dbReference>
<dbReference type="PANTHER" id="PTHR43791">
    <property type="entry name" value="PERMEASE-RELATED"/>
    <property type="match status" value="1"/>
</dbReference>
<feature type="transmembrane region" description="Helical" evidence="7">
    <location>
        <begin position="206"/>
        <end position="226"/>
    </location>
</feature>
<gene>
    <name evidence="9" type="ORF">PDIGIT_LOCUS9398</name>
</gene>
<dbReference type="FunFam" id="1.20.1250.20:FF:000057">
    <property type="entry name" value="MFS general substrate transporter"/>
    <property type="match status" value="1"/>
</dbReference>
<dbReference type="GO" id="GO:0022857">
    <property type="term" value="F:transmembrane transporter activity"/>
    <property type="evidence" value="ECO:0007669"/>
    <property type="project" value="InterPro"/>
</dbReference>
<proteinExistence type="predicted"/>